<dbReference type="GO" id="GO:0008270">
    <property type="term" value="F:zinc ion binding"/>
    <property type="evidence" value="ECO:0007669"/>
    <property type="project" value="UniProtKB-KW"/>
</dbReference>
<sequence>MVLGGLNDLEAKIAALEAALQHDAPASENSEDESSDGDGQGTEESEDELPTIPPLPLSCLPPPKSSEIVVKPDGTIKKQRRKKKKSLFEDEDDGTKDAHEGEEVFFSCEICGVQFRKGAELNAHRRTPEHQKAVKEALAKETGGTYSNEGIRRSMFCRLCEMSFDTKEELEEHRLTASHKEHARRERELSFCAACNKSFTSPEQLQEHCKGKWHLLRAAGNLPQGRGKGRQQENGDLLSRKGAGKAGGRFSGSGKGGGKGNQKGGGVVKGGAKGTSTAGSSRKRPCPF</sequence>
<evidence type="ECO:0000256" key="4">
    <source>
        <dbReference type="ARBA" id="ARBA00022833"/>
    </source>
</evidence>
<dbReference type="EMBL" id="LGRX02025084">
    <property type="protein sequence ID" value="KAK3252950.1"/>
    <property type="molecule type" value="Genomic_DNA"/>
</dbReference>
<dbReference type="InterPro" id="IPR036236">
    <property type="entry name" value="Znf_C2H2_sf"/>
</dbReference>
<keyword evidence="2" id="KW-0677">Repeat</keyword>
<evidence type="ECO:0000256" key="6">
    <source>
        <dbReference type="SAM" id="MobiDB-lite"/>
    </source>
</evidence>
<dbReference type="Gene3D" id="3.30.160.60">
    <property type="entry name" value="Classic Zinc Finger"/>
    <property type="match status" value="2"/>
</dbReference>
<evidence type="ECO:0000256" key="5">
    <source>
        <dbReference type="PROSITE-ProRule" id="PRU00042"/>
    </source>
</evidence>
<keyword evidence="4" id="KW-0862">Zinc</keyword>
<dbReference type="SUPFAM" id="SSF57667">
    <property type="entry name" value="beta-beta-alpha zinc fingers"/>
    <property type="match status" value="2"/>
</dbReference>
<feature type="domain" description="C2H2-type" evidence="7">
    <location>
        <begin position="106"/>
        <end position="130"/>
    </location>
</feature>
<name>A0AAE0CF15_9CHLO</name>
<evidence type="ECO:0000256" key="1">
    <source>
        <dbReference type="ARBA" id="ARBA00022723"/>
    </source>
</evidence>
<dbReference type="Proteomes" id="UP001190700">
    <property type="component" value="Unassembled WGS sequence"/>
</dbReference>
<dbReference type="Pfam" id="PF00096">
    <property type="entry name" value="zf-C2H2"/>
    <property type="match status" value="1"/>
</dbReference>
<feature type="region of interest" description="Disordered" evidence="6">
    <location>
        <begin position="20"/>
        <end position="96"/>
    </location>
</feature>
<proteinExistence type="predicted"/>
<feature type="region of interest" description="Disordered" evidence="6">
    <location>
        <begin position="220"/>
        <end position="288"/>
    </location>
</feature>
<dbReference type="InterPro" id="IPR022755">
    <property type="entry name" value="Znf_C2H2_jaz"/>
</dbReference>
<evidence type="ECO:0000259" key="7">
    <source>
        <dbReference type="PROSITE" id="PS50157"/>
    </source>
</evidence>
<dbReference type="PANTHER" id="PTHR24409">
    <property type="entry name" value="ZINC FINGER PROTEIN 142"/>
    <property type="match status" value="1"/>
</dbReference>
<evidence type="ECO:0000313" key="8">
    <source>
        <dbReference type="EMBL" id="KAK3252950.1"/>
    </source>
</evidence>
<dbReference type="InterPro" id="IPR003604">
    <property type="entry name" value="Matrin/U1-like-C_Znf_C2H2"/>
</dbReference>
<dbReference type="InterPro" id="IPR013087">
    <property type="entry name" value="Znf_C2H2_type"/>
</dbReference>
<feature type="compositionally biased region" description="Acidic residues" evidence="6">
    <location>
        <begin position="29"/>
        <end position="49"/>
    </location>
</feature>
<reference evidence="8 9" key="1">
    <citation type="journal article" date="2015" name="Genome Biol. Evol.">
        <title>Comparative Genomics of a Bacterivorous Green Alga Reveals Evolutionary Causalities and Consequences of Phago-Mixotrophic Mode of Nutrition.</title>
        <authorList>
            <person name="Burns J.A."/>
            <person name="Paasch A."/>
            <person name="Narechania A."/>
            <person name="Kim E."/>
        </authorList>
    </citation>
    <scope>NUCLEOTIDE SEQUENCE [LARGE SCALE GENOMIC DNA]</scope>
    <source>
        <strain evidence="8 9">PLY_AMNH</strain>
    </source>
</reference>
<accession>A0AAE0CF15</accession>
<dbReference type="SMART" id="SM00451">
    <property type="entry name" value="ZnF_U1"/>
    <property type="match status" value="3"/>
</dbReference>
<dbReference type="GO" id="GO:0003676">
    <property type="term" value="F:nucleic acid binding"/>
    <property type="evidence" value="ECO:0007669"/>
    <property type="project" value="InterPro"/>
</dbReference>
<dbReference type="PROSITE" id="PS50157">
    <property type="entry name" value="ZINC_FINGER_C2H2_2"/>
    <property type="match status" value="1"/>
</dbReference>
<evidence type="ECO:0000256" key="2">
    <source>
        <dbReference type="ARBA" id="ARBA00022737"/>
    </source>
</evidence>
<comment type="caution">
    <text evidence="8">The sequence shown here is derived from an EMBL/GenBank/DDBJ whole genome shotgun (WGS) entry which is preliminary data.</text>
</comment>
<feature type="compositionally biased region" description="Pro residues" evidence="6">
    <location>
        <begin position="51"/>
        <end position="64"/>
    </location>
</feature>
<dbReference type="SMART" id="SM00355">
    <property type="entry name" value="ZnF_C2H2"/>
    <property type="match status" value="3"/>
</dbReference>
<organism evidence="8 9">
    <name type="scientific">Cymbomonas tetramitiformis</name>
    <dbReference type="NCBI Taxonomy" id="36881"/>
    <lineage>
        <taxon>Eukaryota</taxon>
        <taxon>Viridiplantae</taxon>
        <taxon>Chlorophyta</taxon>
        <taxon>Pyramimonadophyceae</taxon>
        <taxon>Pyramimonadales</taxon>
        <taxon>Pyramimonadaceae</taxon>
        <taxon>Cymbomonas</taxon>
    </lineage>
</organism>
<feature type="compositionally biased region" description="Gly residues" evidence="6">
    <location>
        <begin position="244"/>
        <end position="273"/>
    </location>
</feature>
<gene>
    <name evidence="8" type="ORF">CYMTET_37776</name>
</gene>
<evidence type="ECO:0000313" key="9">
    <source>
        <dbReference type="Proteomes" id="UP001190700"/>
    </source>
</evidence>
<dbReference type="PROSITE" id="PS00028">
    <property type="entry name" value="ZINC_FINGER_C2H2_1"/>
    <property type="match status" value="3"/>
</dbReference>
<dbReference type="AlphaFoldDB" id="A0AAE0CF15"/>
<protein>
    <recommendedName>
        <fullName evidence="7">C2H2-type domain-containing protein</fullName>
    </recommendedName>
</protein>
<evidence type="ECO:0000256" key="3">
    <source>
        <dbReference type="ARBA" id="ARBA00022771"/>
    </source>
</evidence>
<keyword evidence="3 5" id="KW-0863">Zinc-finger</keyword>
<dbReference type="Pfam" id="PF12171">
    <property type="entry name" value="zf-C2H2_jaz"/>
    <property type="match status" value="1"/>
</dbReference>
<keyword evidence="1" id="KW-0479">Metal-binding</keyword>
<keyword evidence="9" id="KW-1185">Reference proteome</keyword>